<dbReference type="EMBL" id="JAOUSE010000029">
    <property type="protein sequence ID" value="MCU9594791.1"/>
    <property type="molecule type" value="Genomic_DNA"/>
</dbReference>
<dbReference type="CDD" id="cd06558">
    <property type="entry name" value="crotonase-like"/>
    <property type="match status" value="1"/>
</dbReference>
<dbReference type="InterPro" id="IPR001753">
    <property type="entry name" value="Enoyl-CoA_hydra/iso"/>
</dbReference>
<dbReference type="PANTHER" id="PTHR43802:SF1">
    <property type="entry name" value="IP11341P-RELATED"/>
    <property type="match status" value="1"/>
</dbReference>
<dbReference type="InterPro" id="IPR029045">
    <property type="entry name" value="ClpP/crotonase-like_dom_sf"/>
</dbReference>
<dbReference type="Pfam" id="PF00378">
    <property type="entry name" value="ECH_1"/>
    <property type="match status" value="1"/>
</dbReference>
<dbReference type="Proteomes" id="UP001208656">
    <property type="component" value="Unassembled WGS sequence"/>
</dbReference>
<reference evidence="3 4" key="1">
    <citation type="submission" date="2022-10" db="EMBL/GenBank/DDBJ databases">
        <title>Description of Fervidibacillus gen. nov. in the family Fervidibacillaceae fam. nov. with two species, Fervidibacillus albus sp. nov., and Fervidibacillus halotolerans sp. nov., isolated from tidal flat sediments.</title>
        <authorList>
            <person name="Kwon K.K."/>
            <person name="Yang S.-H."/>
        </authorList>
    </citation>
    <scope>NUCLEOTIDE SEQUENCE [LARGE SCALE GENOMIC DNA]</scope>
    <source>
        <strain evidence="3 4">DSM 23332</strain>
    </source>
</reference>
<evidence type="ECO:0000256" key="2">
    <source>
        <dbReference type="RuleBase" id="RU003707"/>
    </source>
</evidence>
<dbReference type="InterPro" id="IPR014748">
    <property type="entry name" value="Enoyl-CoA_hydra_C"/>
</dbReference>
<sequence length="257" mass="28475">MYETILYKVKNKVAYLTLNRPDSLNAFNEIMNKEIVQALKIAEKDPSVRALVIQGAGRAFCSGEDLKSLDKNIDLGEIIKKRYTPMLKQIASFSKPIIASVNGVAAGAGFSLALACDFRIVSDKATFIQAFINIGLVPDTGNLFYLPKLVGSAKAIELSILGEKITAGDAEKYGLVTKVVPFDELESETENFAEKLANKPTKAIELIKNLIRKSYETRLDEFLEYEAYSQKIAGSTEDFKEGVQSFVEKRKPVFQGR</sequence>
<dbReference type="InterPro" id="IPR018376">
    <property type="entry name" value="Enoyl-CoA_hyd/isom_CS"/>
</dbReference>
<protein>
    <submittedName>
        <fullName evidence="3">Enoyl-CoA hydratase-related protein</fullName>
    </submittedName>
</protein>
<name>A0ABT2WH38_9BACI</name>
<accession>A0ABT2WH38</accession>
<evidence type="ECO:0000313" key="3">
    <source>
        <dbReference type="EMBL" id="MCU9594791.1"/>
    </source>
</evidence>
<dbReference type="RefSeq" id="WP_263061799.1">
    <property type="nucleotide sequence ID" value="NZ_JAOUSE010000029.1"/>
</dbReference>
<dbReference type="PROSITE" id="PS00166">
    <property type="entry name" value="ENOYL_COA_HYDRATASE"/>
    <property type="match status" value="1"/>
</dbReference>
<dbReference type="PANTHER" id="PTHR43802">
    <property type="entry name" value="ENOYL-COA HYDRATASE"/>
    <property type="match status" value="1"/>
</dbReference>
<proteinExistence type="inferred from homology"/>
<keyword evidence="4" id="KW-1185">Reference proteome</keyword>
<comment type="similarity">
    <text evidence="1 2">Belongs to the enoyl-CoA hydratase/isomerase family.</text>
</comment>
<dbReference type="Gene3D" id="3.90.226.10">
    <property type="entry name" value="2-enoyl-CoA Hydratase, Chain A, domain 1"/>
    <property type="match status" value="1"/>
</dbReference>
<evidence type="ECO:0000313" key="4">
    <source>
        <dbReference type="Proteomes" id="UP001208656"/>
    </source>
</evidence>
<organism evidence="3 4">
    <name type="scientific">Pallidibacillus thermolactis</name>
    <dbReference type="NCBI Taxonomy" id="251051"/>
    <lineage>
        <taxon>Bacteria</taxon>
        <taxon>Bacillati</taxon>
        <taxon>Bacillota</taxon>
        <taxon>Bacilli</taxon>
        <taxon>Bacillales</taxon>
        <taxon>Bacillaceae</taxon>
        <taxon>Pallidibacillus</taxon>
    </lineage>
</organism>
<comment type="caution">
    <text evidence="3">The sequence shown here is derived from an EMBL/GenBank/DDBJ whole genome shotgun (WGS) entry which is preliminary data.</text>
</comment>
<gene>
    <name evidence="3" type="ORF">OEV82_10115</name>
</gene>
<dbReference type="SUPFAM" id="SSF52096">
    <property type="entry name" value="ClpP/crotonase"/>
    <property type="match status" value="1"/>
</dbReference>
<evidence type="ECO:0000256" key="1">
    <source>
        <dbReference type="ARBA" id="ARBA00005254"/>
    </source>
</evidence>
<dbReference type="Gene3D" id="1.10.12.10">
    <property type="entry name" value="Lyase 2-enoyl-coa Hydratase, Chain A, domain 2"/>
    <property type="match status" value="1"/>
</dbReference>